<protein>
    <submittedName>
        <fullName evidence="1">MORN variant repeat protein</fullName>
    </submittedName>
</protein>
<accession>A0A1L0AI74</accession>
<gene>
    <name evidence="1" type="ORF">NVI5450_4349</name>
</gene>
<dbReference type="EMBL" id="FPLD01000129">
    <property type="protein sequence ID" value="SGZ16541.1"/>
    <property type="molecule type" value="Genomic_DNA"/>
</dbReference>
<name>A0A1L0AI74_9GAMM</name>
<dbReference type="Proteomes" id="UP000183794">
    <property type="component" value="Unassembled WGS sequence"/>
</dbReference>
<sequence length="218" mass="25714">MTYTQPKIDKNQIEHYMNDEIEITTFHENGEIKATMMFEDGLLHNEYAPAVTKYTEDGTMHLQEWYNDGVLHRNDGYAVIHFDSDGDITDSEYFLCGEEVNEADICKAEMQEEHSDLLKKHVALDHTIQEYKHMVDYDPTDREGAKRRQHQVEKLELHQENYKTLTGMMVLLNLTPLKPTRFVSDEEQWLYGSDYEQWLLIYGDVALSKRYKQPLELL</sequence>
<evidence type="ECO:0000313" key="2">
    <source>
        <dbReference type="Proteomes" id="UP000183794"/>
    </source>
</evidence>
<organism evidence="1 2">
    <name type="scientific">Moritella viscosa</name>
    <dbReference type="NCBI Taxonomy" id="80854"/>
    <lineage>
        <taxon>Bacteria</taxon>
        <taxon>Pseudomonadati</taxon>
        <taxon>Pseudomonadota</taxon>
        <taxon>Gammaproteobacteria</taxon>
        <taxon>Alteromonadales</taxon>
        <taxon>Moritellaceae</taxon>
        <taxon>Moritella</taxon>
    </lineage>
</organism>
<reference evidence="1 2" key="1">
    <citation type="submission" date="2016-11" db="EMBL/GenBank/DDBJ databases">
        <authorList>
            <person name="Jaros S."/>
            <person name="Januszkiewicz K."/>
            <person name="Wedrychowicz H."/>
        </authorList>
    </citation>
    <scope>NUCLEOTIDE SEQUENCE [LARGE SCALE GENOMIC DNA]</scope>
    <source>
        <strain evidence="1">NVI 5450</strain>
    </source>
</reference>
<dbReference type="OrthoDB" id="7063302at2"/>
<dbReference type="RefSeq" id="WP_075518486.1">
    <property type="nucleotide sequence ID" value="NZ_FPLD01000129.1"/>
</dbReference>
<dbReference type="Gene3D" id="2.20.110.10">
    <property type="entry name" value="Histone H3 K4-specific methyltransferase SET7/9 N-terminal domain"/>
    <property type="match status" value="1"/>
</dbReference>
<dbReference type="AlphaFoldDB" id="A0A1L0AI74"/>
<proteinExistence type="predicted"/>
<evidence type="ECO:0000313" key="1">
    <source>
        <dbReference type="EMBL" id="SGZ16541.1"/>
    </source>
</evidence>